<evidence type="ECO:0000256" key="6">
    <source>
        <dbReference type="ARBA" id="ARBA00023004"/>
    </source>
</evidence>
<keyword evidence="7" id="KW-1133">Transmembrane helix</keyword>
<dbReference type="PANTHER" id="PTHR47870:SF1">
    <property type="entry name" value="CYTOCHROME C-TYPE BIOGENESIS PROTEIN CCMH"/>
    <property type="match status" value="1"/>
</dbReference>
<feature type="chain" id="PRO_5033107025" description="Cytochrome c-type biogenesis protein" evidence="7">
    <location>
        <begin position="20"/>
        <end position="153"/>
    </location>
</feature>
<keyword evidence="4 7" id="KW-0732">Signal</keyword>
<dbReference type="GO" id="GO:0046872">
    <property type="term" value="F:metal ion binding"/>
    <property type="evidence" value="ECO:0007669"/>
    <property type="project" value="UniProtKB-KW"/>
</dbReference>
<dbReference type="PANTHER" id="PTHR47870">
    <property type="entry name" value="CYTOCHROME C-TYPE BIOGENESIS PROTEIN CCMH"/>
    <property type="match status" value="1"/>
</dbReference>
<keyword evidence="6 7" id="KW-0408">Iron</keyword>
<dbReference type="KEGG" id="metu:GNH96_01310"/>
<dbReference type="InterPro" id="IPR005616">
    <property type="entry name" value="CcmH/CycL/Ccl2/NrfF_N"/>
</dbReference>
<protein>
    <recommendedName>
        <fullName evidence="7">Cytochrome c-type biogenesis protein</fullName>
    </recommendedName>
</protein>
<feature type="signal peptide" evidence="7">
    <location>
        <begin position="1"/>
        <end position="19"/>
    </location>
</feature>
<name>A0A858Q4H1_9GAMM</name>
<feature type="transmembrane region" description="Helical" evidence="7">
    <location>
        <begin position="102"/>
        <end position="120"/>
    </location>
</feature>
<dbReference type="GO" id="GO:0005886">
    <property type="term" value="C:plasma membrane"/>
    <property type="evidence" value="ECO:0007669"/>
    <property type="project" value="TreeGrafter"/>
</dbReference>
<keyword evidence="7" id="KW-0812">Transmembrane</keyword>
<accession>A0A858Q4H1</accession>
<evidence type="ECO:0000256" key="1">
    <source>
        <dbReference type="ARBA" id="ARBA00010342"/>
    </source>
</evidence>
<dbReference type="AlphaFoldDB" id="A0A858Q4H1"/>
<comment type="function">
    <text evidence="7">Possible subunit of a heme lyase.</text>
</comment>
<evidence type="ECO:0000256" key="7">
    <source>
        <dbReference type="RuleBase" id="RU364112"/>
    </source>
</evidence>
<comment type="similarity">
    <text evidence="1 7">Belongs to the CcmH/CycL/Ccl2/NrfF family.</text>
</comment>
<dbReference type="GO" id="GO:0017004">
    <property type="term" value="P:cytochrome complex assembly"/>
    <property type="evidence" value="ECO:0007669"/>
    <property type="project" value="UniProtKB-KW"/>
</dbReference>
<dbReference type="Gene3D" id="1.10.8.640">
    <property type="entry name" value="Cytochrome C biogenesis protein"/>
    <property type="match status" value="1"/>
</dbReference>
<dbReference type="FunFam" id="1.10.8.640:FF:000001">
    <property type="entry name" value="Cytochrome c-type biogenesis protein"/>
    <property type="match status" value="1"/>
</dbReference>
<dbReference type="EMBL" id="CP046565">
    <property type="protein sequence ID" value="QJD28737.1"/>
    <property type="molecule type" value="Genomic_DNA"/>
</dbReference>
<dbReference type="InterPro" id="IPR038297">
    <property type="entry name" value="CcmH/CycL/NrfF/Ccl2_sf"/>
</dbReference>
<evidence type="ECO:0000256" key="2">
    <source>
        <dbReference type="ARBA" id="ARBA00022617"/>
    </source>
</evidence>
<dbReference type="Pfam" id="PF03918">
    <property type="entry name" value="CcmH"/>
    <property type="match status" value="1"/>
</dbReference>
<feature type="domain" description="CcmH/CycL/Ccl2/NrfF N-terminal" evidence="8">
    <location>
        <begin position="7"/>
        <end position="147"/>
    </location>
</feature>
<dbReference type="Proteomes" id="UP000503004">
    <property type="component" value="Chromosome"/>
</dbReference>
<evidence type="ECO:0000256" key="4">
    <source>
        <dbReference type="ARBA" id="ARBA00022729"/>
    </source>
</evidence>
<dbReference type="CDD" id="cd16378">
    <property type="entry name" value="CcmH_N"/>
    <property type="match status" value="1"/>
</dbReference>
<reference evidence="10" key="1">
    <citation type="submission" date="2019-12" db="EMBL/GenBank/DDBJ databases">
        <authorList>
            <person name="Awala S.I."/>
            <person name="Rhee S.K."/>
        </authorList>
    </citation>
    <scope>NUCLEOTIDE SEQUENCE [LARGE SCALE GENOMIC DNA]</scope>
    <source>
        <strain evidence="10">IM1</strain>
    </source>
</reference>
<evidence type="ECO:0000259" key="8">
    <source>
        <dbReference type="Pfam" id="PF03918"/>
    </source>
</evidence>
<dbReference type="RefSeq" id="WP_169601573.1">
    <property type="nucleotide sequence ID" value="NZ_CP046565.1"/>
</dbReference>
<keyword evidence="10" id="KW-1185">Reference proteome</keyword>
<dbReference type="InterPro" id="IPR051263">
    <property type="entry name" value="C-type_cytochrome_biogenesis"/>
</dbReference>
<evidence type="ECO:0000256" key="5">
    <source>
        <dbReference type="ARBA" id="ARBA00022748"/>
    </source>
</evidence>
<sequence>MKRLILCLCACLAGPAADAMEVRQFDDPAKEERYETLIKDLRCLVCQNQSLAESDAELAKDLRTEVYDIIQSGKSSEEAVRFLTDRYGDFVLYRPPFKSVTLLLWLGPFLLLAGGAVFLWKQAKRRADPVRQEEALSAEERRRLQQLKDRFQG</sequence>
<keyword evidence="2 7" id="KW-0349">Heme</keyword>
<evidence type="ECO:0000256" key="3">
    <source>
        <dbReference type="ARBA" id="ARBA00022723"/>
    </source>
</evidence>
<proteinExistence type="inferred from homology"/>
<keyword evidence="7" id="KW-0472">Membrane</keyword>
<evidence type="ECO:0000313" key="10">
    <source>
        <dbReference type="Proteomes" id="UP000503004"/>
    </source>
</evidence>
<keyword evidence="3 7" id="KW-0479">Metal-binding</keyword>
<organism evidence="9 10">
    <name type="scientific">Methylococcus geothermalis</name>
    <dbReference type="NCBI Taxonomy" id="2681310"/>
    <lineage>
        <taxon>Bacteria</taxon>
        <taxon>Pseudomonadati</taxon>
        <taxon>Pseudomonadota</taxon>
        <taxon>Gammaproteobacteria</taxon>
        <taxon>Methylococcales</taxon>
        <taxon>Methylococcaceae</taxon>
        <taxon>Methylococcus</taxon>
    </lineage>
</organism>
<evidence type="ECO:0000313" key="9">
    <source>
        <dbReference type="EMBL" id="QJD28737.1"/>
    </source>
</evidence>
<keyword evidence="5" id="KW-0201">Cytochrome c-type biogenesis</keyword>
<gene>
    <name evidence="9" type="ORF">GNH96_01310</name>
</gene>